<keyword evidence="2" id="KW-1185">Reference proteome</keyword>
<reference evidence="1" key="1">
    <citation type="submission" date="2022-08" db="EMBL/GenBank/DDBJ databases">
        <authorList>
            <consortium name="DOE Joint Genome Institute"/>
            <person name="Min B."/>
            <person name="Riley R."/>
            <person name="Sierra-Patev S."/>
            <person name="Naranjo-Ortiz M."/>
            <person name="Looney B."/>
            <person name="Konkel Z."/>
            <person name="Slot J.C."/>
            <person name="Sakamoto Y."/>
            <person name="Steenwyk J.L."/>
            <person name="Rokas A."/>
            <person name="Carro J."/>
            <person name="Camarero S."/>
            <person name="Ferreira P."/>
            <person name="Molpeceres G."/>
            <person name="Ruiz-Duenas F.J."/>
            <person name="Serrano A."/>
            <person name="Henrissat B."/>
            <person name="Drula E."/>
            <person name="Hughes K.W."/>
            <person name="Mata J.L."/>
            <person name="Ishikawa N.K."/>
            <person name="Vargas-Isla R."/>
            <person name="Ushijima S."/>
            <person name="Smith C.A."/>
            <person name="Ahrendt S."/>
            <person name="Andreopoulos W."/>
            <person name="He G."/>
            <person name="Labutti K."/>
            <person name="Lipzen A."/>
            <person name="Ng V."/>
            <person name="Sandor L."/>
            <person name="Barry K."/>
            <person name="Martinez A.T."/>
            <person name="Xiao Y."/>
            <person name="Gibbons J.G."/>
            <person name="Terashima K."/>
            <person name="Hibbett D.S."/>
            <person name="Grigoriev I.V."/>
        </authorList>
    </citation>
    <scope>NUCLEOTIDE SEQUENCE</scope>
    <source>
        <strain evidence="1">TFB9207</strain>
    </source>
</reference>
<comment type="caution">
    <text evidence="1">The sequence shown here is derived from an EMBL/GenBank/DDBJ whole genome shotgun (WGS) entry which is preliminary data.</text>
</comment>
<evidence type="ECO:0000313" key="1">
    <source>
        <dbReference type="EMBL" id="KAJ3842961.1"/>
    </source>
</evidence>
<gene>
    <name evidence="1" type="ORF">F5878DRAFT_341050</name>
</gene>
<protein>
    <recommendedName>
        <fullName evidence="3">Metallothionein</fullName>
    </recommendedName>
</protein>
<sequence length="173" mass="19255">MFIFTRSPLRQEFPSEAPCSGTFLSYSGMDIWILGRRQLTLSPRTAMNIDPISWNSFLLPAFPDVLWLQLAKALKCSGVRHSIRGSLRFSCLLSPQTHTLNVDYHILYAGTSSGFSCIRKHPLSKEKQNLKTKESLLLTIMIATEITFVSEHCGSQTCNCGASCTCQPGDCKC</sequence>
<evidence type="ECO:0000313" key="2">
    <source>
        <dbReference type="Proteomes" id="UP001163846"/>
    </source>
</evidence>
<organism evidence="1 2">
    <name type="scientific">Lentinula raphanica</name>
    <dbReference type="NCBI Taxonomy" id="153919"/>
    <lineage>
        <taxon>Eukaryota</taxon>
        <taxon>Fungi</taxon>
        <taxon>Dikarya</taxon>
        <taxon>Basidiomycota</taxon>
        <taxon>Agaricomycotina</taxon>
        <taxon>Agaricomycetes</taxon>
        <taxon>Agaricomycetidae</taxon>
        <taxon>Agaricales</taxon>
        <taxon>Marasmiineae</taxon>
        <taxon>Omphalotaceae</taxon>
        <taxon>Lentinula</taxon>
    </lineage>
</organism>
<dbReference type="AlphaFoldDB" id="A0AA38PI53"/>
<evidence type="ECO:0008006" key="3">
    <source>
        <dbReference type="Google" id="ProtNLM"/>
    </source>
</evidence>
<name>A0AA38PI53_9AGAR</name>
<proteinExistence type="predicted"/>
<dbReference type="Proteomes" id="UP001163846">
    <property type="component" value="Unassembled WGS sequence"/>
</dbReference>
<dbReference type="EMBL" id="MU805989">
    <property type="protein sequence ID" value="KAJ3842961.1"/>
    <property type="molecule type" value="Genomic_DNA"/>
</dbReference>
<accession>A0AA38PI53</accession>